<dbReference type="InterPro" id="IPR002123">
    <property type="entry name" value="Plipid/glycerol_acylTrfase"/>
</dbReference>
<evidence type="ECO:0000256" key="5">
    <source>
        <dbReference type="ARBA" id="ARBA00023315"/>
    </source>
</evidence>
<keyword evidence="6" id="KW-0812">Transmembrane</keyword>
<evidence type="ECO:0000259" key="7">
    <source>
        <dbReference type="SMART" id="SM00563"/>
    </source>
</evidence>
<keyword evidence="5 8" id="KW-0012">Acyltransferase</keyword>
<keyword evidence="2" id="KW-0444">Lipid biosynthesis</keyword>
<keyword evidence="4" id="KW-0443">Lipid metabolism</keyword>
<accession>A0ABZ0DA33</accession>
<evidence type="ECO:0000256" key="6">
    <source>
        <dbReference type="SAM" id="Phobius"/>
    </source>
</evidence>
<reference evidence="8 9" key="1">
    <citation type="submission" date="2022-08" db="EMBL/GenBank/DDBJ databases">
        <title>Whole genome sequencing-based tracing of a 2022 introduction and outbreak of Xanthomonas hortorum pv. pelargonii.</title>
        <authorList>
            <person name="Iruegas-Bocardo F."/>
            <person name="Weisberg A.K."/>
            <person name="Riutta E.R."/>
            <person name="Kilday K."/>
            <person name="Bonkowski J.C."/>
            <person name="Creswell T."/>
            <person name="Daughtrey M.L."/>
            <person name="Rane K."/>
            <person name="Grunwald N.J."/>
            <person name="Chang J.H."/>
            <person name="Putnam M.L."/>
        </authorList>
    </citation>
    <scope>NUCLEOTIDE SEQUENCE [LARGE SCALE GENOMIC DNA]</scope>
    <source>
        <strain evidence="8 9">22-325</strain>
    </source>
</reference>
<dbReference type="EMBL" id="CP103840">
    <property type="protein sequence ID" value="WOB26652.1"/>
    <property type="molecule type" value="Genomic_DNA"/>
</dbReference>
<keyword evidence="6" id="KW-0472">Membrane</keyword>
<evidence type="ECO:0000256" key="1">
    <source>
        <dbReference type="ARBA" id="ARBA00005189"/>
    </source>
</evidence>
<proteinExistence type="predicted"/>
<keyword evidence="3" id="KW-0808">Transferase</keyword>
<keyword evidence="9" id="KW-1185">Reference proteome</keyword>
<comment type="pathway">
    <text evidence="1">Lipid metabolism.</text>
</comment>
<evidence type="ECO:0000313" key="9">
    <source>
        <dbReference type="Proteomes" id="UP001304534"/>
    </source>
</evidence>
<keyword evidence="6" id="KW-1133">Transmembrane helix</keyword>
<dbReference type="Proteomes" id="UP001304534">
    <property type="component" value="Chromosome"/>
</dbReference>
<evidence type="ECO:0000256" key="4">
    <source>
        <dbReference type="ARBA" id="ARBA00023098"/>
    </source>
</evidence>
<dbReference type="RefSeq" id="WP_316689902.1">
    <property type="nucleotide sequence ID" value="NZ_CP103837.1"/>
</dbReference>
<feature type="domain" description="Phospholipid/glycerol acyltransferase" evidence="7">
    <location>
        <begin position="122"/>
        <end position="234"/>
    </location>
</feature>
<sequence length="299" mass="33286">MEQRHPLPALRRGRAAVTIAVPPSPVTGPVRRMSESSLDATRDAGGPLRWFRYLYRVPLLLLHLCVFLPITMLCVVTPPLARIRTGPQDTLDELMIRWWQGNLMRIFGFRLRRFGTPLSGATLFVANHVSWVDISMLHSQRVMGFVAKREIAGWPLVGWLAAKGQTIFHQRGNTESLGGVLLEMLQRLRSGKPVGVFPEGRTRGGTEVGPFHARIFQAAVEAGVPVQPVALRYGVRGNAQAVVAFGERESFFANIVRLLGEPSRLAELHFLEPIGAFDIEGRRRLADTSRQRIIAAMES</sequence>
<evidence type="ECO:0000256" key="2">
    <source>
        <dbReference type="ARBA" id="ARBA00022516"/>
    </source>
</evidence>
<dbReference type="CDD" id="cd07989">
    <property type="entry name" value="LPLAT_AGPAT-like"/>
    <property type="match status" value="1"/>
</dbReference>
<evidence type="ECO:0000313" key="8">
    <source>
        <dbReference type="EMBL" id="WOB26652.1"/>
    </source>
</evidence>
<dbReference type="PANTHER" id="PTHR10434">
    <property type="entry name" value="1-ACYL-SN-GLYCEROL-3-PHOSPHATE ACYLTRANSFERASE"/>
    <property type="match status" value="1"/>
</dbReference>
<name>A0ABZ0DA33_9XANT</name>
<dbReference type="PANTHER" id="PTHR10434:SF64">
    <property type="entry name" value="1-ACYL-SN-GLYCEROL-3-PHOSPHATE ACYLTRANSFERASE-RELATED"/>
    <property type="match status" value="1"/>
</dbReference>
<protein>
    <submittedName>
        <fullName evidence="8">1-acyl-sn-glycerol-3-phosphate acyltransferase</fullName>
    </submittedName>
</protein>
<dbReference type="Pfam" id="PF01553">
    <property type="entry name" value="Acyltransferase"/>
    <property type="match status" value="1"/>
</dbReference>
<dbReference type="GeneID" id="95582429"/>
<evidence type="ECO:0000256" key="3">
    <source>
        <dbReference type="ARBA" id="ARBA00022679"/>
    </source>
</evidence>
<feature type="transmembrane region" description="Helical" evidence="6">
    <location>
        <begin position="59"/>
        <end position="81"/>
    </location>
</feature>
<dbReference type="GO" id="GO:0016746">
    <property type="term" value="F:acyltransferase activity"/>
    <property type="evidence" value="ECO:0007669"/>
    <property type="project" value="UniProtKB-KW"/>
</dbReference>
<dbReference type="SMART" id="SM00563">
    <property type="entry name" value="PlsC"/>
    <property type="match status" value="1"/>
</dbReference>
<organism evidence="8 9">
    <name type="scientific">Xanthomonas dyei</name>
    <dbReference type="NCBI Taxonomy" id="743699"/>
    <lineage>
        <taxon>Bacteria</taxon>
        <taxon>Pseudomonadati</taxon>
        <taxon>Pseudomonadota</taxon>
        <taxon>Gammaproteobacteria</taxon>
        <taxon>Lysobacterales</taxon>
        <taxon>Lysobacteraceae</taxon>
        <taxon>Xanthomonas</taxon>
    </lineage>
</organism>
<gene>
    <name evidence="8" type="ORF">NYR99_01125</name>
</gene>
<dbReference type="SUPFAM" id="SSF69593">
    <property type="entry name" value="Glycerol-3-phosphate (1)-acyltransferase"/>
    <property type="match status" value="1"/>
</dbReference>